<dbReference type="Proteomes" id="UP001530293">
    <property type="component" value="Unassembled WGS sequence"/>
</dbReference>
<evidence type="ECO:0000313" key="13">
    <source>
        <dbReference type="Proteomes" id="UP001530293"/>
    </source>
</evidence>
<keyword evidence="2 8" id="KW-0808">Transferase</keyword>
<dbReference type="FunFam" id="3.30.200.20:FF:000091">
    <property type="entry name" value="Serine/threonine-protein kinase PLK"/>
    <property type="match status" value="1"/>
</dbReference>
<dbReference type="FunFam" id="1.10.510.10:FF:000571">
    <property type="entry name" value="Maternal embryonic leucine zipper kinase"/>
    <property type="match status" value="1"/>
</dbReference>
<feature type="domain" description="POLO box" evidence="11">
    <location>
        <begin position="825"/>
        <end position="905"/>
    </location>
</feature>
<evidence type="ECO:0000256" key="1">
    <source>
        <dbReference type="ARBA" id="ARBA00022527"/>
    </source>
</evidence>
<protein>
    <recommendedName>
        <fullName evidence="8">Serine/threonine-protein kinase PLK</fullName>
        <ecNumber evidence="8">2.7.11.21</ecNumber>
    </recommendedName>
    <alternativeName>
        <fullName evidence="8">Polo-like kinase</fullName>
    </alternativeName>
</protein>
<dbReference type="Pfam" id="PF00069">
    <property type="entry name" value="Pkinase"/>
    <property type="match status" value="1"/>
</dbReference>
<dbReference type="PANTHER" id="PTHR24345">
    <property type="entry name" value="SERINE/THREONINE-PROTEIN KINASE PLK"/>
    <property type="match status" value="1"/>
</dbReference>
<dbReference type="Gene3D" id="1.10.510.10">
    <property type="entry name" value="Transferase(Phosphotransferase) domain 1"/>
    <property type="match status" value="1"/>
</dbReference>
<dbReference type="InterPro" id="IPR000719">
    <property type="entry name" value="Prot_kinase_dom"/>
</dbReference>
<dbReference type="GO" id="GO:0005524">
    <property type="term" value="F:ATP binding"/>
    <property type="evidence" value="ECO:0007669"/>
    <property type="project" value="UniProtKB-UniRule"/>
</dbReference>
<comment type="catalytic activity">
    <reaction evidence="8">
        <text>L-threonyl-[protein] + ATP = O-phospho-L-threonyl-[protein] + ADP + H(+)</text>
        <dbReference type="Rhea" id="RHEA:46608"/>
        <dbReference type="Rhea" id="RHEA-COMP:11060"/>
        <dbReference type="Rhea" id="RHEA-COMP:11605"/>
        <dbReference type="ChEBI" id="CHEBI:15378"/>
        <dbReference type="ChEBI" id="CHEBI:30013"/>
        <dbReference type="ChEBI" id="CHEBI:30616"/>
        <dbReference type="ChEBI" id="CHEBI:61977"/>
        <dbReference type="ChEBI" id="CHEBI:456216"/>
        <dbReference type="EC" id="2.7.11.21"/>
    </reaction>
</comment>
<feature type="region of interest" description="Disordered" evidence="9">
    <location>
        <begin position="1"/>
        <end position="33"/>
    </location>
</feature>
<dbReference type="Gene3D" id="3.30.200.20">
    <property type="entry name" value="Phosphorylase Kinase, domain 1"/>
    <property type="match status" value="1"/>
</dbReference>
<dbReference type="SUPFAM" id="SSF82615">
    <property type="entry name" value="Polo-box domain"/>
    <property type="match status" value="2"/>
</dbReference>
<feature type="compositionally biased region" description="Low complexity" evidence="9">
    <location>
        <begin position="69"/>
        <end position="89"/>
    </location>
</feature>
<dbReference type="Gene3D" id="3.30.1120.30">
    <property type="entry name" value="POLO box domain"/>
    <property type="match status" value="2"/>
</dbReference>
<keyword evidence="1 8" id="KW-0723">Serine/threonine-protein kinase</keyword>
<comment type="similarity">
    <text evidence="8">Belongs to the protein kinase superfamily. Ser/Thr protein kinase family. CDC5/Polo subfamily.</text>
</comment>
<dbReference type="SMART" id="SM00220">
    <property type="entry name" value="S_TKc"/>
    <property type="match status" value="1"/>
</dbReference>
<dbReference type="PROSITE" id="PS50011">
    <property type="entry name" value="PROTEIN_KINASE_DOM"/>
    <property type="match status" value="1"/>
</dbReference>
<feature type="domain" description="POLO box" evidence="11">
    <location>
        <begin position="700"/>
        <end position="789"/>
    </location>
</feature>
<accession>A0ABD3N7Z7</accession>
<feature type="region of interest" description="Disordered" evidence="9">
    <location>
        <begin position="501"/>
        <end position="520"/>
    </location>
</feature>
<evidence type="ECO:0000313" key="12">
    <source>
        <dbReference type="EMBL" id="KAL3772037.1"/>
    </source>
</evidence>
<feature type="compositionally biased region" description="Low complexity" evidence="9">
    <location>
        <begin position="48"/>
        <end position="61"/>
    </location>
</feature>
<dbReference type="FunFam" id="3.30.1120.30:FF:000013">
    <property type="entry name" value="Serine/threonine-protein kinase PLK"/>
    <property type="match status" value="1"/>
</dbReference>
<dbReference type="PROSITE" id="PS00107">
    <property type="entry name" value="PROTEIN_KINASE_ATP"/>
    <property type="match status" value="1"/>
</dbReference>
<dbReference type="InterPro" id="IPR008271">
    <property type="entry name" value="Ser/Thr_kinase_AS"/>
</dbReference>
<evidence type="ECO:0000256" key="3">
    <source>
        <dbReference type="ARBA" id="ARBA00022737"/>
    </source>
</evidence>
<feature type="compositionally biased region" description="Low complexity" evidence="9">
    <location>
        <begin position="161"/>
        <end position="175"/>
    </location>
</feature>
<dbReference type="CDD" id="cd13117">
    <property type="entry name" value="POLO_box_2"/>
    <property type="match status" value="1"/>
</dbReference>
<dbReference type="Pfam" id="PF00659">
    <property type="entry name" value="POLO_box"/>
    <property type="match status" value="2"/>
</dbReference>
<keyword evidence="6 7" id="KW-0067">ATP-binding</keyword>
<reference evidence="12 13" key="1">
    <citation type="submission" date="2024-10" db="EMBL/GenBank/DDBJ databases">
        <title>Updated reference genomes for cyclostephanoid diatoms.</title>
        <authorList>
            <person name="Roberts W.R."/>
            <person name="Alverson A.J."/>
        </authorList>
    </citation>
    <scope>NUCLEOTIDE SEQUENCE [LARGE SCALE GENOMIC DNA]</scope>
    <source>
        <strain evidence="12 13">AJA232-27</strain>
    </source>
</reference>
<keyword evidence="3" id="KW-0677">Repeat</keyword>
<dbReference type="AlphaFoldDB" id="A0ABD3N7Z7"/>
<evidence type="ECO:0000256" key="7">
    <source>
        <dbReference type="PROSITE-ProRule" id="PRU10141"/>
    </source>
</evidence>
<dbReference type="PANTHER" id="PTHR24345:SF0">
    <property type="entry name" value="CELL CYCLE SERINE_THREONINE-PROTEIN KINASE CDC5_MSD2"/>
    <property type="match status" value="1"/>
</dbReference>
<dbReference type="CDD" id="cd13118">
    <property type="entry name" value="POLO_box_1"/>
    <property type="match status" value="1"/>
</dbReference>
<gene>
    <name evidence="12" type="ORF">ACHAWU_008059</name>
</gene>
<evidence type="ECO:0000256" key="5">
    <source>
        <dbReference type="ARBA" id="ARBA00022777"/>
    </source>
</evidence>
<keyword evidence="4 7" id="KW-0547">Nucleotide-binding</keyword>
<evidence type="ECO:0000256" key="9">
    <source>
        <dbReference type="SAM" id="MobiDB-lite"/>
    </source>
</evidence>
<dbReference type="SUPFAM" id="SSF56112">
    <property type="entry name" value="Protein kinase-like (PK-like)"/>
    <property type="match status" value="1"/>
</dbReference>
<name>A0ABD3N7Z7_9STRA</name>
<dbReference type="GO" id="GO:0004674">
    <property type="term" value="F:protein serine/threonine kinase activity"/>
    <property type="evidence" value="ECO:0007669"/>
    <property type="project" value="UniProtKB-KW"/>
</dbReference>
<dbReference type="InterPro" id="IPR000959">
    <property type="entry name" value="POLO_box_dom"/>
</dbReference>
<evidence type="ECO:0000259" key="11">
    <source>
        <dbReference type="PROSITE" id="PS50078"/>
    </source>
</evidence>
<evidence type="ECO:0000256" key="4">
    <source>
        <dbReference type="ARBA" id="ARBA00022741"/>
    </source>
</evidence>
<dbReference type="EMBL" id="JALLBG020000017">
    <property type="protein sequence ID" value="KAL3772037.1"/>
    <property type="molecule type" value="Genomic_DNA"/>
</dbReference>
<feature type="binding site" evidence="7">
    <location>
        <position position="225"/>
    </location>
    <ligand>
        <name>ATP</name>
        <dbReference type="ChEBI" id="CHEBI:30616"/>
    </ligand>
</feature>
<dbReference type="InterPro" id="IPR036947">
    <property type="entry name" value="POLO_box_dom_sf"/>
</dbReference>
<feature type="region of interest" description="Disordered" evidence="9">
    <location>
        <begin position="116"/>
        <end position="175"/>
    </location>
</feature>
<dbReference type="EC" id="2.7.11.21" evidence="8"/>
<dbReference type="PROSITE" id="PS00108">
    <property type="entry name" value="PROTEIN_KINASE_ST"/>
    <property type="match status" value="1"/>
</dbReference>
<dbReference type="PROSITE" id="PS50078">
    <property type="entry name" value="POLO_BOX"/>
    <property type="match status" value="2"/>
</dbReference>
<feature type="domain" description="Protein kinase" evidence="10">
    <location>
        <begin position="196"/>
        <end position="453"/>
    </location>
</feature>
<evidence type="ECO:0000256" key="8">
    <source>
        <dbReference type="RuleBase" id="RU361162"/>
    </source>
</evidence>
<feature type="compositionally biased region" description="Polar residues" evidence="9">
    <location>
        <begin position="137"/>
        <end position="148"/>
    </location>
</feature>
<evidence type="ECO:0000259" key="10">
    <source>
        <dbReference type="PROSITE" id="PS50011"/>
    </source>
</evidence>
<organism evidence="12 13">
    <name type="scientific">Discostella pseudostelligera</name>
    <dbReference type="NCBI Taxonomy" id="259834"/>
    <lineage>
        <taxon>Eukaryota</taxon>
        <taxon>Sar</taxon>
        <taxon>Stramenopiles</taxon>
        <taxon>Ochrophyta</taxon>
        <taxon>Bacillariophyta</taxon>
        <taxon>Coscinodiscophyceae</taxon>
        <taxon>Thalassiosirophycidae</taxon>
        <taxon>Stephanodiscales</taxon>
        <taxon>Stephanodiscaceae</taxon>
        <taxon>Discostella</taxon>
    </lineage>
</organism>
<dbReference type="InterPro" id="IPR033695">
    <property type="entry name" value="POLO_box_2"/>
</dbReference>
<comment type="caution">
    <text evidence="12">The sequence shown here is derived from an EMBL/GenBank/DDBJ whole genome shotgun (WGS) entry which is preliminary data.</text>
</comment>
<keyword evidence="5 8" id="KW-0418">Kinase</keyword>
<evidence type="ECO:0000256" key="6">
    <source>
        <dbReference type="ARBA" id="ARBA00022840"/>
    </source>
</evidence>
<feature type="region of interest" description="Disordered" evidence="9">
    <location>
        <begin position="48"/>
        <end position="101"/>
    </location>
</feature>
<dbReference type="InterPro" id="IPR011009">
    <property type="entry name" value="Kinase-like_dom_sf"/>
</dbReference>
<sequence length="909" mass="100116">MNRAARSSTRAPLSQRNVNIENQTHGSLSSKSSAILLPSKKDVVPISSSLTSSTTRSNSLLQRQQSAVTATSTGTTSITGTGSETMSSIGGDGSGGGEANRAFNSLSSERLRHAINSASSVEPGGPTTTKLKKKPLATSSIHQPNIIRSSDAPLQKKSGCTGTTTVVSKSPSSSEQVTIVEHRKRPCGDGFTVHTYLRGKLLGKGGFAKVYKVTSLDTNKEYAVKIVPKANLVKSRARQKLQTEIKIHRTMKHANICEYKHFFEDKVNCYILLELCHNQSMNEMIKRRKTLTEEETRLLMLQIVDAITFMHDSNVIHRDLKLGNLFLSKNMNIKVGDFGLACRVDSSDEKRRTICGTPNYIAPEVIEGNKEKRGHSFEVDIWSLGVICFTMLVGKPPYESTDVKSTYRRILANEYSFPIGKVSDDARRLIASMLQTNPKMRPSLDEVRRHPFFTMHQIPSSIPPSCTVSAPIWCTDEFGELIAIKPTSALDIPSSKTVTNTTTNNLHAGNPSKYSGTGGIQKSDTKIAPKHIGTSAAVGAFNIYDDVNDEVDVKVNVEAVECKIETQGSAPVSIASHAETPINMLTEKMTFCGFDEETRDLPPGVFSSTPSSFAESKPPPVASSAVEFSVLKHLISPSEACTKRQPSSHSSPTNSDDLQELIMMHSRLEECLANYERIQNGGPKVECPLKGGEVWGAKKWVTRYVDYTSKYGLGFLLNDGSSGVYFNDSTKAVHSAEGDEFVYVERRKAGSRVGSETEPVSMYTLSNFPEDSLKKKVTLLQHFRSYLLDQQKRAEEAGEAEPLASNFEERQDTTDGATDSIPMVFIKKWIKTKHAMLFRLSNGTIQVLFYDMTEVLISSEGKLVTFVDKDKNRFVLSIAEIANKQHGDVSRRLKYAKEILSQLISASQR</sequence>
<keyword evidence="13" id="KW-1185">Reference proteome</keyword>
<proteinExistence type="inferred from homology"/>
<dbReference type="InterPro" id="IPR017441">
    <property type="entry name" value="Protein_kinase_ATP_BS"/>
</dbReference>
<evidence type="ECO:0000256" key="2">
    <source>
        <dbReference type="ARBA" id="ARBA00022679"/>
    </source>
</evidence>
<dbReference type="CDD" id="cd14099">
    <property type="entry name" value="STKc_PLK"/>
    <property type="match status" value="1"/>
</dbReference>
<dbReference type="InterPro" id="IPR033701">
    <property type="entry name" value="POLO_box_1"/>
</dbReference>